<feature type="domain" description="Amine oxidase" evidence="1">
    <location>
        <begin position="39"/>
        <end position="303"/>
    </location>
</feature>
<dbReference type="InterPro" id="IPR002937">
    <property type="entry name" value="Amino_oxidase"/>
</dbReference>
<dbReference type="AlphaFoldDB" id="A0A0D2YAL3"/>
<reference evidence="2" key="2">
    <citation type="submission" date="2025-08" db="UniProtKB">
        <authorList>
            <consortium name="EnsemblFungi"/>
        </authorList>
    </citation>
    <scope>IDENTIFICATION</scope>
    <source>
        <strain evidence="2">4287 / CBS 123668 / FGSC 9935 / NRRL 34936</strain>
    </source>
</reference>
<dbReference type="Gene3D" id="1.10.405.20">
    <property type="match status" value="1"/>
</dbReference>
<dbReference type="STRING" id="426428.A0A0D2YAL3"/>
<dbReference type="PANTHER" id="PTHR42923">
    <property type="entry name" value="PROTOPORPHYRINOGEN OXIDASE"/>
    <property type="match status" value="1"/>
</dbReference>
<dbReference type="SUPFAM" id="SSF51905">
    <property type="entry name" value="FAD/NAD(P)-binding domain"/>
    <property type="match status" value="1"/>
</dbReference>
<dbReference type="GO" id="GO:0016491">
    <property type="term" value="F:oxidoreductase activity"/>
    <property type="evidence" value="ECO:0007669"/>
    <property type="project" value="InterPro"/>
</dbReference>
<dbReference type="Proteomes" id="UP000002489">
    <property type="component" value="Unassembled WGS sequence"/>
</dbReference>
<dbReference type="Gene3D" id="3.30.70.1990">
    <property type="match status" value="1"/>
</dbReference>
<dbReference type="VEuPathDB" id="FungiDB:FOXG_13339"/>
<accession>A0A0D2YAL3</accession>
<gene>
    <name evidence="2" type="primary">28954605</name>
</gene>
<dbReference type="EnsemblFungi" id="FOXG_13339T0">
    <property type="protein sequence ID" value="FOXG_13339P0"/>
    <property type="gene ID" value="FOXG_13339"/>
</dbReference>
<evidence type="ECO:0000259" key="1">
    <source>
        <dbReference type="Pfam" id="PF01593"/>
    </source>
</evidence>
<evidence type="ECO:0000313" key="2">
    <source>
        <dbReference type="EnsemblFungi" id="FOXG_13339P0"/>
    </source>
</evidence>
<dbReference type="Pfam" id="PF01593">
    <property type="entry name" value="Amino_oxidase"/>
    <property type="match status" value="1"/>
</dbReference>
<evidence type="ECO:0000313" key="3">
    <source>
        <dbReference type="Proteomes" id="UP000002489"/>
    </source>
</evidence>
<dbReference type="InterPro" id="IPR050464">
    <property type="entry name" value="Zeta_carotene_desat/Oxidored"/>
</dbReference>
<name>A0A0D2YAL3_FUSOF</name>
<dbReference type="InterPro" id="IPR036188">
    <property type="entry name" value="FAD/NAD-bd_sf"/>
</dbReference>
<sequence>MKFYTSAIALASCATAIVVPAGSAPKYDVDVAIIGAGSSGIHAAVNLKDDGLKVAVIEKDKQIGGHAQTYINPVTKRPTNIGVTLFENTKTVQKYIGRLGVALAKNNPFSATTSTNKQYDFTLGIPIPAQSQAQAAATKEAMAAAMQAYAQNVLPKYPWIDQGYLIPNPVPQELLLPFGEFAAKNNFSAILPLISQLNWYPGNITAIPTIYGIKKFGPGLFQSVSSEFLVAASGDTRSIYEAAAKVLGDSIYLNSEVVSVRRNAAGKGVVVVFKRNGKTITLRARKLVVAIPQTRANTKMFDLCEKERKLITKFSAFGYVAGVAHIPGLENGLQNVGALTPANIPLVPGNNGYFQTGSPDDFLIGTAFDNTDYTLEDAKALVRKELTTLARVGGAPADAAEKCTFPMLEDHAPYYLHVTGHDIAKGFYRDLIALEGYRNTYWTGAVFAGHNSGLIWNWNDGTVLPAIKKALELETSL</sequence>
<dbReference type="PANTHER" id="PTHR42923:SF26">
    <property type="entry name" value="FMN REDUCTASE LOT6, PUTATIVE (AFU_ORTHOLOGUE AFUA_7G06600)-RELATED"/>
    <property type="match status" value="1"/>
</dbReference>
<dbReference type="Gene3D" id="3.50.50.60">
    <property type="entry name" value="FAD/NAD(P)-binding domain"/>
    <property type="match status" value="1"/>
</dbReference>
<protein>
    <recommendedName>
        <fullName evidence="1">Amine oxidase domain-containing protein</fullName>
    </recommendedName>
</protein>
<reference evidence="3" key="1">
    <citation type="journal article" date="2012" name="Mol. Plant Microbe Interact.">
        <title>A highly conserved effector in Fusarium oxysporum is required for full virulence on Arabidopsis.</title>
        <authorList>
            <person name="Thatcher L.F."/>
            <person name="Gardiner D.M."/>
            <person name="Kazan K."/>
            <person name="Manners J."/>
        </authorList>
    </citation>
    <scope>NUCLEOTIDE SEQUENCE [LARGE SCALE GENOMIC DNA]</scope>
    <source>
        <strain evidence="3">Fo5176</strain>
    </source>
</reference>
<proteinExistence type="predicted"/>
<organism evidence="2 3">
    <name type="scientific">Fusarium oxysporum (strain Fo5176)</name>
    <name type="common">Fusarium vascular wilt</name>
    <dbReference type="NCBI Taxonomy" id="660025"/>
    <lineage>
        <taxon>Eukaryota</taxon>
        <taxon>Fungi</taxon>
        <taxon>Dikarya</taxon>
        <taxon>Ascomycota</taxon>
        <taxon>Pezizomycotina</taxon>
        <taxon>Sordariomycetes</taxon>
        <taxon>Hypocreomycetidae</taxon>
        <taxon>Hypocreales</taxon>
        <taxon>Nectriaceae</taxon>
        <taxon>Fusarium</taxon>
        <taxon>Fusarium oxysporum species complex</taxon>
    </lineage>
</organism>